<feature type="region of interest" description="Disordered" evidence="1">
    <location>
        <begin position="234"/>
        <end position="262"/>
    </location>
</feature>
<gene>
    <name evidence="3" type="ORF">TWF788_001398</name>
</gene>
<dbReference type="SMART" id="SM00558">
    <property type="entry name" value="JmjC"/>
    <property type="match status" value="1"/>
</dbReference>
<sequence length="367" mass="41496">MDKTKSSKALRTLLESYASLNYPPTSIEYLNIPPTPLAFHQIVSRNRPVIIRNAMTDWPAYTTNKWTPEYLSSTMGDMEVIVAETPKGNADSIVTHEGTRYFVKPHTTSYPLTTFLSLLKSTTTDPNPSTILYAQSQDSNLTSEYFPISQDIPPTIPWVSIALSQRLPDATNIWIGNHHSVSSLHKDPYQNLYGVLLGTKIFYLVSPLGVAGVKEEKVRSATYVRNREGFDIIPDSVSSSNNSDREGEEEEEGNKEEEEEEGMITWPSMSLDEYFSLPESERLTPVEDVSDTDPWKWTKLSAPIRVEVKAGEMLYLPALWYHQVAQTVDEDEGVCVAVNYWYDMDFSGPFVSMVNYVRDMTEVVMNS</sequence>
<dbReference type="AlphaFoldDB" id="A0A7C8U4F2"/>
<evidence type="ECO:0000256" key="1">
    <source>
        <dbReference type="SAM" id="MobiDB-lite"/>
    </source>
</evidence>
<comment type="caution">
    <text evidence="3">The sequence shown here is derived from an EMBL/GenBank/DDBJ whole genome shotgun (WGS) entry which is preliminary data.</text>
</comment>
<dbReference type="PANTHER" id="PTHR12461">
    <property type="entry name" value="HYPOXIA-INDUCIBLE FACTOR 1 ALPHA INHIBITOR-RELATED"/>
    <property type="match status" value="1"/>
</dbReference>
<accession>A0A7C8U4F2</accession>
<organism evidence="3 4">
    <name type="scientific">Orbilia oligospora</name>
    <name type="common">Nematode-trapping fungus</name>
    <name type="synonym">Arthrobotrys oligospora</name>
    <dbReference type="NCBI Taxonomy" id="2813651"/>
    <lineage>
        <taxon>Eukaryota</taxon>
        <taxon>Fungi</taxon>
        <taxon>Dikarya</taxon>
        <taxon>Ascomycota</taxon>
        <taxon>Pezizomycotina</taxon>
        <taxon>Orbiliomycetes</taxon>
        <taxon>Orbiliales</taxon>
        <taxon>Orbiliaceae</taxon>
        <taxon>Orbilia</taxon>
    </lineage>
</organism>
<dbReference type="Pfam" id="PF13621">
    <property type="entry name" value="Cupin_8"/>
    <property type="match status" value="1"/>
</dbReference>
<dbReference type="PROSITE" id="PS51184">
    <property type="entry name" value="JMJC"/>
    <property type="match status" value="1"/>
</dbReference>
<dbReference type="Gene3D" id="2.60.120.10">
    <property type="entry name" value="Jelly Rolls"/>
    <property type="match status" value="1"/>
</dbReference>
<reference evidence="3 4" key="1">
    <citation type="submission" date="2019-06" db="EMBL/GenBank/DDBJ databases">
        <authorList>
            <person name="Palmer J.M."/>
        </authorList>
    </citation>
    <scope>NUCLEOTIDE SEQUENCE [LARGE SCALE GENOMIC DNA]</scope>
    <source>
        <strain evidence="3 4">TWF788</strain>
    </source>
</reference>
<name>A0A7C8U4F2_ORBOL</name>
<feature type="domain" description="JmjC" evidence="2">
    <location>
        <begin position="132"/>
        <end position="357"/>
    </location>
</feature>
<protein>
    <recommendedName>
        <fullName evidence="2">JmjC domain-containing protein</fullName>
    </recommendedName>
</protein>
<dbReference type="InterPro" id="IPR041667">
    <property type="entry name" value="Cupin_8"/>
</dbReference>
<dbReference type="InterPro" id="IPR003347">
    <property type="entry name" value="JmjC_dom"/>
</dbReference>
<dbReference type="Proteomes" id="UP000479691">
    <property type="component" value="Unassembled WGS sequence"/>
</dbReference>
<evidence type="ECO:0000313" key="4">
    <source>
        <dbReference type="Proteomes" id="UP000479691"/>
    </source>
</evidence>
<dbReference type="InterPro" id="IPR014710">
    <property type="entry name" value="RmlC-like_jellyroll"/>
</dbReference>
<dbReference type="EMBL" id="JAABOE010000012">
    <property type="protein sequence ID" value="KAF3187934.1"/>
    <property type="molecule type" value="Genomic_DNA"/>
</dbReference>
<evidence type="ECO:0000313" key="3">
    <source>
        <dbReference type="EMBL" id="KAF3187934.1"/>
    </source>
</evidence>
<dbReference type="SUPFAM" id="SSF51197">
    <property type="entry name" value="Clavaminate synthase-like"/>
    <property type="match status" value="1"/>
</dbReference>
<dbReference type="PANTHER" id="PTHR12461:SF99">
    <property type="entry name" value="BIFUNCTIONAL PEPTIDASE AND (3S)-LYSYL HYDROXYLASE JMJD7"/>
    <property type="match status" value="1"/>
</dbReference>
<feature type="compositionally biased region" description="Acidic residues" evidence="1">
    <location>
        <begin position="246"/>
        <end position="262"/>
    </location>
</feature>
<evidence type="ECO:0000259" key="2">
    <source>
        <dbReference type="PROSITE" id="PS51184"/>
    </source>
</evidence>
<proteinExistence type="predicted"/>